<dbReference type="InterPro" id="IPR046633">
    <property type="entry name" value="DUF6745"/>
</dbReference>
<evidence type="ECO:0000313" key="3">
    <source>
        <dbReference type="Proteomes" id="UP001596074"/>
    </source>
</evidence>
<keyword evidence="3" id="KW-1185">Reference proteome</keyword>
<dbReference type="RefSeq" id="WP_378289299.1">
    <property type="nucleotide sequence ID" value="NZ_JBHSON010000098.1"/>
</dbReference>
<sequence>MGPEDRLTAEQRRRVDELCGRWEARAADPDRRDAERALAELYDHRGWERPKAVIWLESPLAGAIAARTLFYGHRYLDGDLQLEAHRTWMSATTARLERTFGRKEPDSFEENEPAAARWRLPDVRSAHNLSYDLDEPDLAAVLRRVGEPAWAINSGVAPWFQQEALSPAAPERFAAVGAGVHALLLRALEPVFPAGEWGTVGAALRSCADAPHTGDWKQWRQVWGAVRAPENHATLILEAVRGGKAGKSGPLQARLRLAPAVGWWWALNDIALLTPPPAEVHTDDSGRLHREDGPAVRYEGGFAQHCWRGQPVPSDLIDPGWSAADIAYASDEELRQRAVREFGTASYAAVLSAENVAPDLRRCALERLGWPRFAAEAPLAAVAGPVADPGDPGCELALYDVPATVFGCEARVVVRTGGARHGAALPVPPDATDPVDAAAWLGDATRPPSPEPELLTRIRQSEPLRDELARLDFEMSHPSHLEPVEELHLLGGARLEPIGGHGTGGTYFLCGDGPRRPVLYADSEGGYQILGRDLTEALEFMVSAEPAGDDPEEEDTEAAEALGVRPLSPEEYRKRLDEAEALAGALILVMTAEGNAYEYRRQTWFRC</sequence>
<reference evidence="3" key="1">
    <citation type="journal article" date="2019" name="Int. J. Syst. Evol. Microbiol.">
        <title>The Global Catalogue of Microorganisms (GCM) 10K type strain sequencing project: providing services to taxonomists for standard genome sequencing and annotation.</title>
        <authorList>
            <consortium name="The Broad Institute Genomics Platform"/>
            <consortium name="The Broad Institute Genome Sequencing Center for Infectious Disease"/>
            <person name="Wu L."/>
            <person name="Ma J."/>
        </authorList>
    </citation>
    <scope>NUCLEOTIDE SEQUENCE [LARGE SCALE GENOMIC DNA]</scope>
    <source>
        <strain evidence="3">KCTC 42087</strain>
    </source>
</reference>
<name>A0ABW1AEA7_9ACTN</name>
<comment type="caution">
    <text evidence="2">The sequence shown here is derived from an EMBL/GenBank/DDBJ whole genome shotgun (WGS) entry which is preliminary data.</text>
</comment>
<organism evidence="2 3">
    <name type="scientific">Actinomadura rugatobispora</name>
    <dbReference type="NCBI Taxonomy" id="1994"/>
    <lineage>
        <taxon>Bacteria</taxon>
        <taxon>Bacillati</taxon>
        <taxon>Actinomycetota</taxon>
        <taxon>Actinomycetes</taxon>
        <taxon>Streptosporangiales</taxon>
        <taxon>Thermomonosporaceae</taxon>
        <taxon>Actinomadura</taxon>
    </lineage>
</organism>
<evidence type="ECO:0000313" key="2">
    <source>
        <dbReference type="EMBL" id="MFC5752866.1"/>
    </source>
</evidence>
<dbReference type="EMBL" id="JBHSON010000098">
    <property type="protein sequence ID" value="MFC5752866.1"/>
    <property type="molecule type" value="Genomic_DNA"/>
</dbReference>
<dbReference type="Proteomes" id="UP001596074">
    <property type="component" value="Unassembled WGS sequence"/>
</dbReference>
<proteinExistence type="predicted"/>
<accession>A0ABW1AEA7</accession>
<evidence type="ECO:0000259" key="1">
    <source>
        <dbReference type="Pfam" id="PF20530"/>
    </source>
</evidence>
<gene>
    <name evidence="2" type="ORF">ACFPZN_45250</name>
</gene>
<dbReference type="Pfam" id="PF20530">
    <property type="entry name" value="DUF6745"/>
    <property type="match status" value="1"/>
</dbReference>
<protein>
    <submittedName>
        <fullName evidence="2">DUF6745 domain-containing protein</fullName>
    </submittedName>
</protein>
<feature type="domain" description="DUF6745" evidence="1">
    <location>
        <begin position="247"/>
        <end position="359"/>
    </location>
</feature>